<keyword evidence="3" id="KW-0732">Signal</keyword>
<gene>
    <name evidence="5" type="ORF">DSCO28_14130</name>
</gene>
<name>A0A5K7ZLF4_9BACT</name>
<dbReference type="SUPFAM" id="SSF53850">
    <property type="entry name" value="Periplasmic binding protein-like II"/>
    <property type="match status" value="1"/>
</dbReference>
<dbReference type="EMBL" id="AP021876">
    <property type="protein sequence ID" value="BBO80847.1"/>
    <property type="molecule type" value="Genomic_DNA"/>
</dbReference>
<dbReference type="PANTHER" id="PTHR30632">
    <property type="entry name" value="MOLYBDATE-BINDING PERIPLASMIC PROTEIN"/>
    <property type="match status" value="1"/>
</dbReference>
<dbReference type="InterPro" id="IPR005950">
    <property type="entry name" value="ModA"/>
</dbReference>
<dbReference type="PANTHER" id="PTHR30632:SF0">
    <property type="entry name" value="SULFATE-BINDING PROTEIN"/>
    <property type="match status" value="1"/>
</dbReference>
<keyword evidence="4" id="KW-0500">Molybdenum</keyword>
<comment type="similarity">
    <text evidence="1">Belongs to the bacterial solute-binding protein ModA family.</text>
</comment>
<protein>
    <submittedName>
        <fullName evidence="5">ABC transporter substrate-binding protein</fullName>
    </submittedName>
</protein>
<dbReference type="Pfam" id="PF13531">
    <property type="entry name" value="SBP_bac_11"/>
    <property type="match status" value="1"/>
</dbReference>
<dbReference type="GO" id="GO:0030973">
    <property type="term" value="F:molybdate ion binding"/>
    <property type="evidence" value="ECO:0007669"/>
    <property type="project" value="TreeGrafter"/>
</dbReference>
<organism evidence="5 6">
    <name type="scientific">Desulfosarcina ovata subsp. sediminis</name>
    <dbReference type="NCBI Taxonomy" id="885957"/>
    <lineage>
        <taxon>Bacteria</taxon>
        <taxon>Pseudomonadati</taxon>
        <taxon>Thermodesulfobacteriota</taxon>
        <taxon>Desulfobacteria</taxon>
        <taxon>Desulfobacterales</taxon>
        <taxon>Desulfosarcinaceae</taxon>
        <taxon>Desulfosarcina</taxon>
    </lineage>
</organism>
<dbReference type="NCBIfam" id="TIGR01256">
    <property type="entry name" value="modA"/>
    <property type="match status" value="1"/>
</dbReference>
<dbReference type="Proteomes" id="UP000425960">
    <property type="component" value="Chromosome"/>
</dbReference>
<evidence type="ECO:0000256" key="3">
    <source>
        <dbReference type="ARBA" id="ARBA00022729"/>
    </source>
</evidence>
<evidence type="ECO:0000313" key="6">
    <source>
        <dbReference type="Proteomes" id="UP000425960"/>
    </source>
</evidence>
<dbReference type="CDD" id="cd13517">
    <property type="entry name" value="PBP2_ModA3_like"/>
    <property type="match status" value="1"/>
</dbReference>
<dbReference type="AlphaFoldDB" id="A0A5K7ZLF4"/>
<evidence type="ECO:0000256" key="1">
    <source>
        <dbReference type="ARBA" id="ARBA00009175"/>
    </source>
</evidence>
<dbReference type="RefSeq" id="WP_155321686.1">
    <property type="nucleotide sequence ID" value="NZ_AP021876.1"/>
</dbReference>
<reference evidence="5 6" key="1">
    <citation type="submission" date="2019-11" db="EMBL/GenBank/DDBJ databases">
        <title>Comparative genomics of hydrocarbon-degrading Desulfosarcina strains.</title>
        <authorList>
            <person name="Watanabe M."/>
            <person name="Kojima H."/>
            <person name="Fukui M."/>
        </authorList>
    </citation>
    <scope>NUCLEOTIDE SEQUENCE [LARGE SCALE GENOMIC DNA]</scope>
    <source>
        <strain evidence="5 6">28bB2T</strain>
    </source>
</reference>
<evidence type="ECO:0000256" key="2">
    <source>
        <dbReference type="ARBA" id="ARBA00022723"/>
    </source>
</evidence>
<evidence type="ECO:0000313" key="5">
    <source>
        <dbReference type="EMBL" id="BBO80847.1"/>
    </source>
</evidence>
<proteinExistence type="inferred from homology"/>
<feature type="binding site" evidence="4">
    <location>
        <position position="63"/>
    </location>
    <ligand>
        <name>molybdate</name>
        <dbReference type="ChEBI" id="CHEBI:36264"/>
    </ligand>
</feature>
<dbReference type="GO" id="GO:0015689">
    <property type="term" value="P:molybdate ion transport"/>
    <property type="evidence" value="ECO:0007669"/>
    <property type="project" value="InterPro"/>
</dbReference>
<dbReference type="PIRSF" id="PIRSF004846">
    <property type="entry name" value="ModA"/>
    <property type="match status" value="1"/>
</dbReference>
<evidence type="ECO:0000256" key="4">
    <source>
        <dbReference type="PIRSR" id="PIRSR004846-1"/>
    </source>
</evidence>
<dbReference type="Gene3D" id="3.40.190.10">
    <property type="entry name" value="Periplasmic binding protein-like II"/>
    <property type="match status" value="2"/>
</dbReference>
<dbReference type="GO" id="GO:0046872">
    <property type="term" value="F:metal ion binding"/>
    <property type="evidence" value="ECO:0007669"/>
    <property type="project" value="UniProtKB-KW"/>
</dbReference>
<accession>A0A5K7ZLF4</accession>
<dbReference type="KEGG" id="dov:DSCO28_14130"/>
<keyword evidence="2 4" id="KW-0479">Metal-binding</keyword>
<dbReference type="InterPro" id="IPR050682">
    <property type="entry name" value="ModA/WtpA"/>
</dbReference>
<sequence length="289" mass="31775">MKKGVIAGLIGVVVIFCVGENSFADMQSITVFCGSANKPPMEEIAAKFKQDKNVEVNMIFGGSGTLLSQIELSKKGEIYLPGSPDYIIIAERKKQIIENSDQIVAYLVPAIITPAGNPANVKGLEDLARPGVRVGIGNPETVCLGLYGIEILETNNFLEPVLKNVVTFGGSCSKTANLAALNKVDAILGWRVFHYWNTERMDFVAINPKQIPRISYIPISIPKYTKNINLSKAFIEYTLSPIGQAIYKKYGYLSKLEDAKAFAPQASVGGEYTLPDKYFEIIKDLWKNK</sequence>